<dbReference type="PANTHER" id="PTHR43707">
    <property type="entry name" value="HISTIDYL-TRNA SYNTHETASE"/>
    <property type="match status" value="1"/>
</dbReference>
<dbReference type="InterPro" id="IPR045864">
    <property type="entry name" value="aa-tRNA-synth_II/BPL/LPL"/>
</dbReference>
<dbReference type="InterPro" id="IPR036621">
    <property type="entry name" value="Anticodon-bd_dom_sf"/>
</dbReference>
<evidence type="ECO:0000256" key="7">
    <source>
        <dbReference type="ARBA" id="ARBA00023146"/>
    </source>
</evidence>
<keyword evidence="7" id="KW-0030">Aminoacyl-tRNA synthetase</keyword>
<dbReference type="GO" id="GO:0004821">
    <property type="term" value="F:histidine-tRNA ligase activity"/>
    <property type="evidence" value="ECO:0007669"/>
    <property type="project" value="UniProtKB-EC"/>
</dbReference>
<comment type="similarity">
    <text evidence="1">Belongs to the class-II aminoacyl-tRNA synthetase family.</text>
</comment>
<evidence type="ECO:0000256" key="6">
    <source>
        <dbReference type="ARBA" id="ARBA00022917"/>
    </source>
</evidence>
<dbReference type="InterPro" id="IPR004516">
    <property type="entry name" value="HisRS/HisZ"/>
</dbReference>
<keyword evidence="6" id="KW-0648">Protein biosynthesis</keyword>
<evidence type="ECO:0000256" key="2">
    <source>
        <dbReference type="ARBA" id="ARBA00012815"/>
    </source>
</evidence>
<dbReference type="Gene3D" id="3.40.50.800">
    <property type="entry name" value="Anticodon-binding domain"/>
    <property type="match status" value="1"/>
</dbReference>
<keyword evidence="3" id="KW-0436">Ligase</keyword>
<sequence length="419" mass="47679">MEKNIIRAIKGTKDILPDQSKNWQELESSFRNFIQAYGYREIRTPAFEKTELFARGVGKGTDIVTKEMYTWEDRNGKSLTLKPELTAPVVRAYIQNNLAGESPLTKLYYFDSLFRRERPQKGRQRQFHQFGIEAIGSPYPECDAEVVASAYLFLSGLGLSELTLKLNSIGSKKSRKNYCDALIEFLNPFKNQLSELSQKRLSANPVRILDTKIPYEIDILKDAPVIYDFLSEDDKTHFNEVMDLLDGLNIPYTRDNHLVRGLDYYCRTTFEITSEVLGGQDALCGGGRYDNLVELLGGKPTPAIGFAAGVERILIALNEKTPQSEKFECDIYVITMLQDSIKTGMIVANQLRQSGFRVEMDSLRRSMKSQLREANKMRAKYTAILGEEELKSKKITIKEMGTGDQKTIEIDSILSFFQK</sequence>
<dbReference type="NCBIfam" id="TIGR00442">
    <property type="entry name" value="hisS"/>
    <property type="match status" value="1"/>
</dbReference>
<accession>A0A381W7D6</accession>
<evidence type="ECO:0000256" key="3">
    <source>
        <dbReference type="ARBA" id="ARBA00022598"/>
    </source>
</evidence>
<dbReference type="GO" id="GO:0006427">
    <property type="term" value="P:histidyl-tRNA aminoacylation"/>
    <property type="evidence" value="ECO:0007669"/>
    <property type="project" value="InterPro"/>
</dbReference>
<evidence type="ECO:0000256" key="8">
    <source>
        <dbReference type="ARBA" id="ARBA00030619"/>
    </source>
</evidence>
<dbReference type="GO" id="GO:0005737">
    <property type="term" value="C:cytoplasm"/>
    <property type="evidence" value="ECO:0007669"/>
    <property type="project" value="InterPro"/>
</dbReference>
<dbReference type="PIRSF" id="PIRSF001549">
    <property type="entry name" value="His-tRNA_synth"/>
    <property type="match status" value="1"/>
</dbReference>
<keyword evidence="5" id="KW-0067">ATP-binding</keyword>
<dbReference type="InterPro" id="IPR004154">
    <property type="entry name" value="Anticodon-bd"/>
</dbReference>
<dbReference type="Gene3D" id="3.30.930.10">
    <property type="entry name" value="Bira Bifunctional Protein, Domain 2"/>
    <property type="match status" value="1"/>
</dbReference>
<dbReference type="AlphaFoldDB" id="A0A381W7D6"/>
<reference evidence="11" key="1">
    <citation type="submission" date="2018-05" db="EMBL/GenBank/DDBJ databases">
        <authorList>
            <person name="Lanie J.A."/>
            <person name="Ng W.-L."/>
            <person name="Kazmierczak K.M."/>
            <person name="Andrzejewski T.M."/>
            <person name="Davidsen T.M."/>
            <person name="Wayne K.J."/>
            <person name="Tettelin H."/>
            <person name="Glass J.I."/>
            <person name="Rusch D."/>
            <person name="Podicherti R."/>
            <person name="Tsui H.-C.T."/>
            <person name="Winkler M.E."/>
        </authorList>
    </citation>
    <scope>NUCLEOTIDE SEQUENCE</scope>
</reference>
<dbReference type="InterPro" id="IPR033656">
    <property type="entry name" value="HisRS_anticodon"/>
</dbReference>
<dbReference type="CDD" id="cd00859">
    <property type="entry name" value="HisRS_anticodon"/>
    <property type="match status" value="1"/>
</dbReference>
<evidence type="ECO:0000256" key="1">
    <source>
        <dbReference type="ARBA" id="ARBA00008226"/>
    </source>
</evidence>
<organism evidence="11">
    <name type="scientific">marine metagenome</name>
    <dbReference type="NCBI Taxonomy" id="408172"/>
    <lineage>
        <taxon>unclassified sequences</taxon>
        <taxon>metagenomes</taxon>
        <taxon>ecological metagenomes</taxon>
    </lineage>
</organism>
<dbReference type="PANTHER" id="PTHR43707:SF1">
    <property type="entry name" value="HISTIDINE--TRNA LIGASE, MITOCHONDRIAL-RELATED"/>
    <property type="match status" value="1"/>
</dbReference>
<keyword evidence="4" id="KW-0547">Nucleotide-binding</keyword>
<comment type="catalytic activity">
    <reaction evidence="9">
        <text>tRNA(His) + L-histidine + ATP = L-histidyl-tRNA(His) + AMP + diphosphate + H(+)</text>
        <dbReference type="Rhea" id="RHEA:17313"/>
        <dbReference type="Rhea" id="RHEA-COMP:9665"/>
        <dbReference type="Rhea" id="RHEA-COMP:9689"/>
        <dbReference type="ChEBI" id="CHEBI:15378"/>
        <dbReference type="ChEBI" id="CHEBI:30616"/>
        <dbReference type="ChEBI" id="CHEBI:33019"/>
        <dbReference type="ChEBI" id="CHEBI:57595"/>
        <dbReference type="ChEBI" id="CHEBI:78442"/>
        <dbReference type="ChEBI" id="CHEBI:78527"/>
        <dbReference type="ChEBI" id="CHEBI:456215"/>
        <dbReference type="EC" id="6.1.1.21"/>
    </reaction>
</comment>
<evidence type="ECO:0000256" key="9">
    <source>
        <dbReference type="ARBA" id="ARBA00047639"/>
    </source>
</evidence>
<dbReference type="Pfam" id="PF03129">
    <property type="entry name" value="HGTP_anticodon"/>
    <property type="match status" value="1"/>
</dbReference>
<dbReference type="SUPFAM" id="SSF52954">
    <property type="entry name" value="Class II aaRS ABD-related"/>
    <property type="match status" value="1"/>
</dbReference>
<dbReference type="HAMAP" id="MF_00127">
    <property type="entry name" value="His_tRNA_synth"/>
    <property type="match status" value="1"/>
</dbReference>
<dbReference type="Pfam" id="PF13393">
    <property type="entry name" value="tRNA-synt_His"/>
    <property type="match status" value="1"/>
</dbReference>
<evidence type="ECO:0000256" key="4">
    <source>
        <dbReference type="ARBA" id="ARBA00022741"/>
    </source>
</evidence>
<gene>
    <name evidence="11" type="ORF">METZ01_LOCUS101065</name>
</gene>
<dbReference type="InterPro" id="IPR041715">
    <property type="entry name" value="HisRS-like_core"/>
</dbReference>
<proteinExistence type="inferred from homology"/>
<protein>
    <recommendedName>
        <fullName evidence="2">histidine--tRNA ligase</fullName>
        <ecNumber evidence="2">6.1.1.21</ecNumber>
    </recommendedName>
    <alternativeName>
        <fullName evidence="8">Histidyl-tRNA synthetase</fullName>
    </alternativeName>
</protein>
<dbReference type="EC" id="6.1.1.21" evidence="2"/>
<name>A0A381W7D6_9ZZZZ</name>
<dbReference type="SUPFAM" id="SSF55681">
    <property type="entry name" value="Class II aaRS and biotin synthetases"/>
    <property type="match status" value="1"/>
</dbReference>
<evidence type="ECO:0000313" key="11">
    <source>
        <dbReference type="EMBL" id="SVA48211.1"/>
    </source>
</evidence>
<dbReference type="InterPro" id="IPR006195">
    <property type="entry name" value="aa-tRNA-synth_II"/>
</dbReference>
<dbReference type="EMBL" id="UINC01010874">
    <property type="protein sequence ID" value="SVA48211.1"/>
    <property type="molecule type" value="Genomic_DNA"/>
</dbReference>
<dbReference type="InterPro" id="IPR015807">
    <property type="entry name" value="His-tRNA-ligase"/>
</dbReference>
<evidence type="ECO:0000259" key="10">
    <source>
        <dbReference type="PROSITE" id="PS50862"/>
    </source>
</evidence>
<dbReference type="GO" id="GO:0005524">
    <property type="term" value="F:ATP binding"/>
    <property type="evidence" value="ECO:0007669"/>
    <property type="project" value="UniProtKB-KW"/>
</dbReference>
<dbReference type="PROSITE" id="PS50862">
    <property type="entry name" value="AA_TRNA_LIGASE_II"/>
    <property type="match status" value="1"/>
</dbReference>
<evidence type="ECO:0000256" key="5">
    <source>
        <dbReference type="ARBA" id="ARBA00022840"/>
    </source>
</evidence>
<dbReference type="CDD" id="cd00773">
    <property type="entry name" value="HisRS-like_core"/>
    <property type="match status" value="1"/>
</dbReference>
<feature type="domain" description="Aminoacyl-transfer RNA synthetases class-II family profile" evidence="10">
    <location>
        <begin position="1"/>
        <end position="317"/>
    </location>
</feature>